<dbReference type="SUPFAM" id="SSF51735">
    <property type="entry name" value="NAD(P)-binding Rossmann-fold domains"/>
    <property type="match status" value="1"/>
</dbReference>
<evidence type="ECO:0000313" key="4">
    <source>
        <dbReference type="Proteomes" id="UP000196365"/>
    </source>
</evidence>
<name>A0A1T4N021_9FIRM</name>
<keyword evidence="4" id="KW-1185">Reference proteome</keyword>
<dbReference type="EMBL" id="FUWV01000009">
    <property type="protein sequence ID" value="SJZ72456.1"/>
    <property type="molecule type" value="Genomic_DNA"/>
</dbReference>
<evidence type="ECO:0000313" key="3">
    <source>
        <dbReference type="EMBL" id="SJZ72456.1"/>
    </source>
</evidence>
<dbReference type="InterPro" id="IPR006140">
    <property type="entry name" value="D-isomer_DH_NAD-bd"/>
</dbReference>
<dbReference type="Proteomes" id="UP000196365">
    <property type="component" value="Unassembled WGS sequence"/>
</dbReference>
<evidence type="ECO:0000259" key="1">
    <source>
        <dbReference type="Pfam" id="PF02826"/>
    </source>
</evidence>
<organism evidence="3 4">
    <name type="scientific">Garciella nitratireducens DSM 15102</name>
    <dbReference type="NCBI Taxonomy" id="1121911"/>
    <lineage>
        <taxon>Bacteria</taxon>
        <taxon>Bacillati</taxon>
        <taxon>Bacillota</taxon>
        <taxon>Clostridia</taxon>
        <taxon>Eubacteriales</taxon>
        <taxon>Eubacteriaceae</taxon>
        <taxon>Garciella</taxon>
    </lineage>
</organism>
<dbReference type="Gene3D" id="3.40.50.720">
    <property type="entry name" value="NAD(P)-binding Rossmann-like Domain"/>
    <property type="match status" value="1"/>
</dbReference>
<proteinExistence type="predicted"/>
<dbReference type="NCBIfam" id="NF006162">
    <property type="entry name" value="PRK08306.1"/>
    <property type="match status" value="1"/>
</dbReference>
<dbReference type="OrthoDB" id="8840764at2"/>
<feature type="domain" description="Dipicolinate synthase subunit A N-terminal" evidence="2">
    <location>
        <begin position="5"/>
        <end position="117"/>
    </location>
</feature>
<accession>A0A1T4N021</accession>
<dbReference type="Pfam" id="PF16924">
    <property type="entry name" value="DpaA_N"/>
    <property type="match status" value="1"/>
</dbReference>
<dbReference type="GO" id="GO:0051287">
    <property type="term" value="F:NAD binding"/>
    <property type="evidence" value="ECO:0007669"/>
    <property type="project" value="InterPro"/>
</dbReference>
<dbReference type="AlphaFoldDB" id="A0A1T4N021"/>
<dbReference type="InterPro" id="IPR036291">
    <property type="entry name" value="NAD(P)-bd_dom_sf"/>
</dbReference>
<dbReference type="InterPro" id="IPR031629">
    <property type="entry name" value="DpaA_N"/>
</dbReference>
<reference evidence="3 4" key="1">
    <citation type="submission" date="2017-02" db="EMBL/GenBank/DDBJ databases">
        <authorList>
            <person name="Peterson S.W."/>
        </authorList>
    </citation>
    <scope>NUCLEOTIDE SEQUENCE [LARGE SCALE GENOMIC DNA]</scope>
    <source>
        <strain evidence="3 4">DSM 15102</strain>
    </source>
</reference>
<gene>
    <name evidence="3" type="ORF">SAMN02745973_01500</name>
</gene>
<dbReference type="Pfam" id="PF02826">
    <property type="entry name" value="2-Hacid_dh_C"/>
    <property type="match status" value="1"/>
</dbReference>
<feature type="domain" description="D-isomer specific 2-hydroxyacid dehydrogenase NAD-binding" evidence="1">
    <location>
        <begin position="142"/>
        <end position="238"/>
    </location>
</feature>
<evidence type="ECO:0000259" key="2">
    <source>
        <dbReference type="Pfam" id="PF16924"/>
    </source>
</evidence>
<protein>
    <submittedName>
        <fullName evidence="3">Dipicolinate synthase subunit A</fullName>
    </submittedName>
</protein>
<dbReference type="RefSeq" id="WP_087678922.1">
    <property type="nucleotide sequence ID" value="NZ_FUWV01000009.1"/>
</dbReference>
<sequence length="292" mass="32943">MKKRKFTILGGDKRNVELARLLMEDSNEVQTFALNDTEYYLPKCKTLEEALDYGKIIVGPLPISRDGKTLNTPLFSESIELERILRGLTEKNIFIAGKIGSHFLENAKKKGIVLEDYFAREEMQIFNAIPTAEGAIQIAMEQMDITLHNSNAMILGYGRIGKALSKMLQGIGANVYVEARKYEDLAWIKNQGYFPIHLKELDFYINRMDVVFNTVPSMILDEKRLEKLNANCIIIDLASSPGGVDFEKAKELGIKAILASGLPGKVARVTAAAIIRDTIYHIIQEREEEKWD</sequence>